<feature type="domain" description="Tyr recombinase" evidence="2">
    <location>
        <begin position="209"/>
        <end position="312"/>
    </location>
</feature>
<name>A0A916DZD1_9GLOM</name>
<comment type="caution">
    <text evidence="3">The sequence shown here is derived from an EMBL/GenBank/DDBJ whole genome shotgun (WGS) entry which is preliminary data.</text>
</comment>
<protein>
    <recommendedName>
        <fullName evidence="2">Tyr recombinase domain-containing protein</fullName>
    </recommendedName>
</protein>
<accession>A0A916DZD1</accession>
<dbReference type="GO" id="GO:0006310">
    <property type="term" value="P:DNA recombination"/>
    <property type="evidence" value="ECO:0007669"/>
    <property type="project" value="UniProtKB-KW"/>
</dbReference>
<evidence type="ECO:0000256" key="1">
    <source>
        <dbReference type="ARBA" id="ARBA00023172"/>
    </source>
</evidence>
<dbReference type="InterPro" id="IPR052787">
    <property type="entry name" value="MAVS"/>
</dbReference>
<dbReference type="InterPro" id="IPR002104">
    <property type="entry name" value="Integrase_catalytic"/>
</dbReference>
<dbReference type="SUPFAM" id="SSF56349">
    <property type="entry name" value="DNA breaking-rejoining enzymes"/>
    <property type="match status" value="1"/>
</dbReference>
<organism evidence="3 4">
    <name type="scientific">Rhizophagus irregularis</name>
    <dbReference type="NCBI Taxonomy" id="588596"/>
    <lineage>
        <taxon>Eukaryota</taxon>
        <taxon>Fungi</taxon>
        <taxon>Fungi incertae sedis</taxon>
        <taxon>Mucoromycota</taxon>
        <taxon>Glomeromycotina</taxon>
        <taxon>Glomeromycetes</taxon>
        <taxon>Glomerales</taxon>
        <taxon>Glomeraceae</taxon>
        <taxon>Rhizophagus</taxon>
    </lineage>
</organism>
<dbReference type="Proteomes" id="UP000684084">
    <property type="component" value="Unassembled WGS sequence"/>
</dbReference>
<dbReference type="Gene3D" id="1.10.443.10">
    <property type="entry name" value="Intergrase catalytic core"/>
    <property type="match status" value="1"/>
</dbReference>
<gene>
    <name evidence="3" type="ORF">CHRIB12_LOCUS2111</name>
</gene>
<evidence type="ECO:0000313" key="4">
    <source>
        <dbReference type="Proteomes" id="UP000684084"/>
    </source>
</evidence>
<dbReference type="GO" id="GO:0015074">
    <property type="term" value="P:DNA integration"/>
    <property type="evidence" value="ECO:0007669"/>
    <property type="project" value="InterPro"/>
</dbReference>
<dbReference type="PANTHER" id="PTHR21446:SF12">
    <property type="entry name" value="POTASSIUM CHANNEL TETRAMERIZATION DOMAIN CONTAINING 1"/>
    <property type="match status" value="1"/>
</dbReference>
<dbReference type="GO" id="GO:0003677">
    <property type="term" value="F:DNA binding"/>
    <property type="evidence" value="ECO:0007669"/>
    <property type="project" value="InterPro"/>
</dbReference>
<dbReference type="InterPro" id="IPR011010">
    <property type="entry name" value="DNA_brk_join_enz"/>
</dbReference>
<proteinExistence type="predicted"/>
<dbReference type="PANTHER" id="PTHR21446">
    <property type="entry name" value="DUF3504 DOMAIN-CONTAINING PROTEIN"/>
    <property type="match status" value="1"/>
</dbReference>
<evidence type="ECO:0000313" key="3">
    <source>
        <dbReference type="EMBL" id="CAB5319772.1"/>
    </source>
</evidence>
<evidence type="ECO:0000259" key="2">
    <source>
        <dbReference type="Pfam" id="PF00589"/>
    </source>
</evidence>
<sequence length="383" mass="43512">MSHFPSFQTATNLLSSSNNPINNSNNIDNIQDAAQIKASYYRKKAKVKNTEKSTKSWSTKFEEFRACAGYSVPLTDLKDISQLQKQIVEFISTMKMKNGNEYKATSVKQSVDALNRYLLHLSPIPQINLHDKYMFPDLHDVLHGKLRDLQEHGFGETLGSVAINSQQIQQILQYPKITTDNPKGLLYRGQAYIISIPADNNGPCSDIQLYLSKRPPSGDENFYLQPNNTSWLETNIWYKTDHIGKNKLGNFMKKIGRETQIDIPIELLSNHSGRKTATQILQDQEVPEQAIMQLTGHKNVQGVRAYKKVNENQQLNTLNTLINITDNKSSTFIQENSQNNLINNYNSNSQLPLQEISLSLNSLNESPIFHNCTFSNVTFNIQK</sequence>
<dbReference type="Pfam" id="PF00589">
    <property type="entry name" value="Phage_integrase"/>
    <property type="match status" value="1"/>
</dbReference>
<reference evidence="3" key="1">
    <citation type="submission" date="2020-05" db="EMBL/GenBank/DDBJ databases">
        <authorList>
            <person name="Rincon C."/>
            <person name="Sanders R I."/>
            <person name="Robbins C."/>
            <person name="Chaturvedi A."/>
        </authorList>
    </citation>
    <scope>NUCLEOTIDE SEQUENCE</scope>
    <source>
        <strain evidence="3">CHB12</strain>
    </source>
</reference>
<dbReference type="EMBL" id="CAGKOT010000003">
    <property type="protein sequence ID" value="CAB5319772.1"/>
    <property type="molecule type" value="Genomic_DNA"/>
</dbReference>
<dbReference type="AlphaFoldDB" id="A0A916DZD1"/>
<dbReference type="VEuPathDB" id="FungiDB:RhiirFUN_011411"/>
<dbReference type="OrthoDB" id="2445412at2759"/>
<dbReference type="InterPro" id="IPR013762">
    <property type="entry name" value="Integrase-like_cat_sf"/>
</dbReference>
<keyword evidence="1" id="KW-0233">DNA recombination</keyword>